<comment type="caution">
    <text evidence="3">The sequence shown here is derived from an EMBL/GenBank/DDBJ whole genome shotgun (WGS) entry which is preliminary data.</text>
</comment>
<evidence type="ECO:0000313" key="4">
    <source>
        <dbReference type="Proteomes" id="UP000774326"/>
    </source>
</evidence>
<reference evidence="3" key="1">
    <citation type="journal article" date="2021" name="Open Biol.">
        <title>Shared evolutionary footprints suggest mitochondrial oxidative damage underlies multiple complex I losses in fungi.</title>
        <authorList>
            <person name="Schikora-Tamarit M.A."/>
            <person name="Marcet-Houben M."/>
            <person name="Nosek J."/>
            <person name="Gabaldon T."/>
        </authorList>
    </citation>
    <scope>NUCLEOTIDE SEQUENCE</scope>
    <source>
        <strain evidence="3">CBS2887</strain>
    </source>
</reference>
<dbReference type="AlphaFoldDB" id="A0A9P8TJZ6"/>
<evidence type="ECO:0000313" key="3">
    <source>
        <dbReference type="EMBL" id="KAH3681661.1"/>
    </source>
</evidence>
<name>A0A9P8TJZ6_WICPI</name>
<accession>A0A9P8TJZ6</accession>
<feature type="compositionally biased region" description="Basic and acidic residues" evidence="1">
    <location>
        <begin position="41"/>
        <end position="57"/>
    </location>
</feature>
<keyword evidence="2" id="KW-0732">Signal</keyword>
<feature type="region of interest" description="Disordered" evidence="1">
    <location>
        <begin position="31"/>
        <end position="59"/>
    </location>
</feature>
<protein>
    <submittedName>
        <fullName evidence="3">Uncharacterized protein</fullName>
    </submittedName>
</protein>
<evidence type="ECO:0000256" key="1">
    <source>
        <dbReference type="SAM" id="MobiDB-lite"/>
    </source>
</evidence>
<dbReference type="Proteomes" id="UP000774326">
    <property type="component" value="Unassembled WGS sequence"/>
</dbReference>
<evidence type="ECO:0000256" key="2">
    <source>
        <dbReference type="SAM" id="SignalP"/>
    </source>
</evidence>
<sequence length="97" mass="11197">MSESMALVDVTLLVLYIQGLEFTLNDEVVDENQVSRRTSMHPREQRPQDRRQRDQQIKSDIGVHLGQHGIWDFDLLGDDTDQSQTHRVHDKLANDGT</sequence>
<keyword evidence="4" id="KW-1185">Reference proteome</keyword>
<organism evidence="3 4">
    <name type="scientific">Wickerhamomyces pijperi</name>
    <name type="common">Yeast</name>
    <name type="synonym">Pichia pijperi</name>
    <dbReference type="NCBI Taxonomy" id="599730"/>
    <lineage>
        <taxon>Eukaryota</taxon>
        <taxon>Fungi</taxon>
        <taxon>Dikarya</taxon>
        <taxon>Ascomycota</taxon>
        <taxon>Saccharomycotina</taxon>
        <taxon>Saccharomycetes</taxon>
        <taxon>Phaffomycetales</taxon>
        <taxon>Wickerhamomycetaceae</taxon>
        <taxon>Wickerhamomyces</taxon>
    </lineage>
</organism>
<feature type="signal peptide" evidence="2">
    <location>
        <begin position="1"/>
        <end position="19"/>
    </location>
</feature>
<dbReference type="EMBL" id="JAEUBG010004337">
    <property type="protein sequence ID" value="KAH3681661.1"/>
    <property type="molecule type" value="Genomic_DNA"/>
</dbReference>
<gene>
    <name evidence="3" type="ORF">WICPIJ_007387</name>
</gene>
<feature type="chain" id="PRO_5040115369" evidence="2">
    <location>
        <begin position="20"/>
        <end position="97"/>
    </location>
</feature>
<reference evidence="3" key="2">
    <citation type="submission" date="2021-01" db="EMBL/GenBank/DDBJ databases">
        <authorList>
            <person name="Schikora-Tamarit M.A."/>
        </authorList>
    </citation>
    <scope>NUCLEOTIDE SEQUENCE</scope>
    <source>
        <strain evidence="3">CBS2887</strain>
    </source>
</reference>
<proteinExistence type="predicted"/>